<dbReference type="InterPro" id="IPR013783">
    <property type="entry name" value="Ig-like_fold"/>
</dbReference>
<reference evidence="3 4" key="1">
    <citation type="journal article" date="2018" name="Plant J.">
        <title>Genome sequences of Chlorella sorokiniana UTEX 1602 and Micractinium conductrix SAG 241.80: implications to maltose excretion by a green alga.</title>
        <authorList>
            <person name="Arriola M.B."/>
            <person name="Velmurugan N."/>
            <person name="Zhang Y."/>
            <person name="Plunkett M.H."/>
            <person name="Hondzo H."/>
            <person name="Barney B.M."/>
        </authorList>
    </citation>
    <scope>NUCLEOTIDE SEQUENCE [LARGE SCALE GENOMIC DNA]</scope>
    <source>
        <strain evidence="3 4">SAG 241.80</strain>
    </source>
</reference>
<dbReference type="OrthoDB" id="515465at2759"/>
<dbReference type="PANTHER" id="PTHR15048">
    <property type="entry name" value="STARCH-BINDING DOMAIN-CONTAINING PROTEIN 1"/>
    <property type="match status" value="1"/>
</dbReference>
<feature type="compositionally biased region" description="Basic and acidic residues" evidence="1">
    <location>
        <begin position="210"/>
        <end position="235"/>
    </location>
</feature>
<evidence type="ECO:0000313" key="4">
    <source>
        <dbReference type="Proteomes" id="UP000239649"/>
    </source>
</evidence>
<dbReference type="Gene3D" id="2.60.40.10">
    <property type="entry name" value="Immunoglobulins"/>
    <property type="match status" value="1"/>
</dbReference>
<feature type="domain" description="CBM20" evidence="2">
    <location>
        <begin position="65"/>
        <end position="175"/>
    </location>
</feature>
<dbReference type="InterPro" id="IPR002044">
    <property type="entry name" value="CBM20"/>
</dbReference>
<sequence length="288" mass="31788">MSKALRQPTCTLASRQVHGVRLPIPAFAAGARISVAQRRQERHDRANKCQAVYTADRKVHRRTPSYDGPTARVTFKAPRALPFGQVLKLVGSHHELGEWELTDAPVMTWSEGDVWLLAADLPAGEHEFKIAAVAVGTNGEETVVEWEQGPNRVLQVPTAEAKINGSFSVLLEWGNPVAAARDGQLLAGSNWQQQNGNDHHHNGHGHHNGSRHEWSIEDERNARRAAEAERDSLRGERDSLAHQLVHAQDSLASALAEKAQLEAAAQRAQHNIDVLRQVGQLLRTMHTD</sequence>
<comment type="caution">
    <text evidence="3">The sequence shown here is derived from an EMBL/GenBank/DDBJ whole genome shotgun (WGS) entry which is preliminary data.</text>
</comment>
<keyword evidence="4" id="KW-1185">Reference proteome</keyword>
<dbReference type="CDD" id="cd05467">
    <property type="entry name" value="CBM20"/>
    <property type="match status" value="1"/>
</dbReference>
<name>A0A2P6VCR4_9CHLO</name>
<feature type="region of interest" description="Disordered" evidence="1">
    <location>
        <begin position="190"/>
        <end position="235"/>
    </location>
</feature>
<dbReference type="PANTHER" id="PTHR15048:SF0">
    <property type="entry name" value="STARCH-BINDING DOMAIN-CONTAINING PROTEIN 1"/>
    <property type="match status" value="1"/>
</dbReference>
<protein>
    <submittedName>
        <fullName evidence="3">Carbohydrate binding module family 20</fullName>
    </submittedName>
</protein>
<organism evidence="3 4">
    <name type="scientific">Micractinium conductrix</name>
    <dbReference type="NCBI Taxonomy" id="554055"/>
    <lineage>
        <taxon>Eukaryota</taxon>
        <taxon>Viridiplantae</taxon>
        <taxon>Chlorophyta</taxon>
        <taxon>core chlorophytes</taxon>
        <taxon>Trebouxiophyceae</taxon>
        <taxon>Chlorellales</taxon>
        <taxon>Chlorellaceae</taxon>
        <taxon>Chlorella clade</taxon>
        <taxon>Micractinium</taxon>
    </lineage>
</organism>
<dbReference type="EMBL" id="LHPF02000012">
    <property type="protein sequence ID" value="PSC71872.1"/>
    <property type="molecule type" value="Genomic_DNA"/>
</dbReference>
<dbReference type="AlphaFoldDB" id="A0A2P6VCR4"/>
<dbReference type="GO" id="GO:2001070">
    <property type="term" value="F:starch binding"/>
    <property type="evidence" value="ECO:0007669"/>
    <property type="project" value="InterPro"/>
</dbReference>
<gene>
    <name evidence="3" type="ORF">C2E20_4655</name>
</gene>
<evidence type="ECO:0000313" key="3">
    <source>
        <dbReference type="EMBL" id="PSC71872.1"/>
    </source>
</evidence>
<dbReference type="PROSITE" id="PS51166">
    <property type="entry name" value="CBM20"/>
    <property type="match status" value="1"/>
</dbReference>
<dbReference type="InterPro" id="IPR013784">
    <property type="entry name" value="Carb-bd-like_fold"/>
</dbReference>
<dbReference type="Proteomes" id="UP000239649">
    <property type="component" value="Unassembled WGS sequence"/>
</dbReference>
<evidence type="ECO:0000259" key="2">
    <source>
        <dbReference type="PROSITE" id="PS51166"/>
    </source>
</evidence>
<dbReference type="GO" id="GO:0016020">
    <property type="term" value="C:membrane"/>
    <property type="evidence" value="ECO:0007669"/>
    <property type="project" value="TreeGrafter"/>
</dbReference>
<evidence type="ECO:0000256" key="1">
    <source>
        <dbReference type="SAM" id="MobiDB-lite"/>
    </source>
</evidence>
<dbReference type="SMART" id="SM01065">
    <property type="entry name" value="CBM_2"/>
    <property type="match status" value="1"/>
</dbReference>
<dbReference type="SUPFAM" id="SSF49452">
    <property type="entry name" value="Starch-binding domain-like"/>
    <property type="match status" value="1"/>
</dbReference>
<accession>A0A2P6VCR4</accession>
<dbReference type="STRING" id="554055.A0A2P6VCR4"/>
<dbReference type="Pfam" id="PF00686">
    <property type="entry name" value="CBM_20"/>
    <property type="match status" value="1"/>
</dbReference>
<proteinExistence type="predicted"/>